<gene>
    <name evidence="2" type="ORF">BHE18_14835</name>
</gene>
<dbReference type="InterPro" id="IPR014966">
    <property type="entry name" value="FRG-dom"/>
</dbReference>
<dbReference type="EMBL" id="MINN01000022">
    <property type="protein sequence ID" value="OIU73152.1"/>
    <property type="molecule type" value="Genomic_DNA"/>
</dbReference>
<name>A0A1J6WMX8_9BACI</name>
<evidence type="ECO:0000313" key="2">
    <source>
        <dbReference type="EMBL" id="OIU73152.1"/>
    </source>
</evidence>
<protein>
    <recommendedName>
        <fullName evidence="1">FRG domain-containing protein</fullName>
    </recommendedName>
</protein>
<accession>A0A1J6WMX8</accession>
<reference evidence="2 3" key="1">
    <citation type="submission" date="2016-09" db="EMBL/GenBank/DDBJ databases">
        <title>Bacillus aquimaris SAMM genome sequence reveals colonization and biosurfactant production capacities.</title>
        <authorList>
            <person name="Waghmode S.R."/>
            <person name="Suryavanshi M.V."/>
        </authorList>
    </citation>
    <scope>NUCLEOTIDE SEQUENCE [LARGE SCALE GENOMIC DNA]</scope>
    <source>
        <strain evidence="2 3">SAMM</strain>
    </source>
</reference>
<comment type="caution">
    <text evidence="2">The sequence shown here is derived from an EMBL/GenBank/DDBJ whole genome shotgun (WGS) entry which is preliminary data.</text>
</comment>
<evidence type="ECO:0000313" key="3">
    <source>
        <dbReference type="Proteomes" id="UP000182062"/>
    </source>
</evidence>
<dbReference type="AlphaFoldDB" id="A0A1J6WMX8"/>
<organism evidence="2 3">
    <name type="scientific">Rossellomorea aquimaris</name>
    <dbReference type="NCBI Taxonomy" id="189382"/>
    <lineage>
        <taxon>Bacteria</taxon>
        <taxon>Bacillati</taxon>
        <taxon>Bacillota</taxon>
        <taxon>Bacilli</taxon>
        <taxon>Bacillales</taxon>
        <taxon>Bacillaceae</taxon>
        <taxon>Rossellomorea</taxon>
    </lineage>
</organism>
<feature type="domain" description="FRG" evidence="1">
    <location>
        <begin position="31"/>
        <end position="187"/>
    </location>
</feature>
<dbReference type="Proteomes" id="UP000182062">
    <property type="component" value="Unassembled WGS sequence"/>
</dbReference>
<proteinExistence type="predicted"/>
<dbReference type="RefSeq" id="WP_071616875.1">
    <property type="nucleotide sequence ID" value="NZ_MINN01000022.1"/>
</dbReference>
<dbReference type="Pfam" id="PF08867">
    <property type="entry name" value="FRG"/>
    <property type="match status" value="1"/>
</dbReference>
<evidence type="ECO:0000259" key="1">
    <source>
        <dbReference type="SMART" id="SM00901"/>
    </source>
</evidence>
<keyword evidence="3" id="KW-1185">Reference proteome</keyword>
<sequence length="341" mass="40030">MVTTKVLKEVWIEESDLFFQDFSPIGKYSFLFERFIFRGERTEKFNKLLPTSLREDKGSVEKLYGFAQLSGMDITHPQYNFESFYQSAELNILMNFYRAANYKGLNLPDVSFFRNHSLEMFPSIDMLRIEIGDKWLPNQFLEIAALAQHYGLPTRLLDWSKDLYTSLYFASAGALHSEDDSKYLVLYALDYFTIEFFKNTTARIPLRLITPELYKNPNLNYQKGILSAWEYKTCYIQDLMKQNQVSGKELDELLFPLVNNKSLDVLIQEYVDENNISWGGDGFEEQEPLIYKFYIPISLAHKIYDYLLKIGYGADRLFSGFEGISQMLKDNMVYYKKTNRT</sequence>
<dbReference type="SMART" id="SM00901">
    <property type="entry name" value="FRG"/>
    <property type="match status" value="1"/>
</dbReference>